<dbReference type="Gene3D" id="3.40.50.300">
    <property type="entry name" value="P-loop containing nucleotide triphosphate hydrolases"/>
    <property type="match status" value="1"/>
</dbReference>
<dbReference type="InterPro" id="IPR027417">
    <property type="entry name" value="P-loop_NTPase"/>
</dbReference>
<evidence type="ECO:0000313" key="3">
    <source>
        <dbReference type="Proteomes" id="UP000429607"/>
    </source>
</evidence>
<feature type="chain" id="PRO_5025553888" description="AAA+ ATPase domain-containing protein" evidence="1">
    <location>
        <begin position="26"/>
        <end position="646"/>
    </location>
</feature>
<accession>A0A6A3HED1</accession>
<feature type="signal peptide" evidence="1">
    <location>
        <begin position="1"/>
        <end position="25"/>
    </location>
</feature>
<name>A0A6A3HED1_9STRA</name>
<evidence type="ECO:0000313" key="2">
    <source>
        <dbReference type="EMBL" id="KAE8967285.1"/>
    </source>
</evidence>
<sequence>MPKPSTNQIHLLVLLPTTLYIGVDEQYAETISSYMKIADRLKDSEEVKSLLKIITEVSVERTAPTPFIVLENSSGTGKTQMAFNLQAREECDVFYIVCGEPGDRQQRVYSAYAERMKAFQACVRSDLEALKIGRLGDQVSLGAFGQILANRTLASYGFILAALRGSDICIEAAQRSDVIDELNARKERGAKPFVFFLDEFPRAGRTKTHLPDRDQRILENSLRTMRNVFRSFGLAVVVSSTNGTARNLLTTSDRSRDSGPCLWCVVCPSFPRVVLNGDSGIPPLLMEIIKHSRPLFAEIALKYVQDNPYSGSRDPNDSYNYLNVMAGALALQFSALKRRTDEFNTGQLCLLLCTSYRVQDDKVNTIDGHFARLLEQSAFALQIGTDGGLLEGNDPWTCRCVMPSPKEDILLHLTMTGGPFFRPFDQPLCRVLLTIQPSFHYDNTGQRSNDGMRLEALTAAAIVLASHAGGFGGVAFPTFLCELLFELGVCERGVMMERLLQDNSIARWATLVVPFLSPPNEKWPEWLNNCLTSLGNLLRTRNEDRIDFQTNLISGECKDYSNDLDIRVIKSILTRIPADSAIHLIVTNTLQNQYFTAEPWEAFAREQGLQNVDFYRISKGSTLQEIGGLTNLSSTATKLVIFIERG</sequence>
<dbReference type="SUPFAM" id="SSF52540">
    <property type="entry name" value="P-loop containing nucleoside triphosphate hydrolases"/>
    <property type="match status" value="1"/>
</dbReference>
<protein>
    <recommendedName>
        <fullName evidence="4">AAA+ ATPase domain-containing protein</fullName>
    </recommendedName>
</protein>
<organism evidence="2 3">
    <name type="scientific">Phytophthora rubi</name>
    <dbReference type="NCBI Taxonomy" id="129364"/>
    <lineage>
        <taxon>Eukaryota</taxon>
        <taxon>Sar</taxon>
        <taxon>Stramenopiles</taxon>
        <taxon>Oomycota</taxon>
        <taxon>Peronosporomycetes</taxon>
        <taxon>Peronosporales</taxon>
        <taxon>Peronosporaceae</taxon>
        <taxon>Phytophthora</taxon>
    </lineage>
</organism>
<evidence type="ECO:0008006" key="4">
    <source>
        <dbReference type="Google" id="ProtNLM"/>
    </source>
</evidence>
<evidence type="ECO:0000256" key="1">
    <source>
        <dbReference type="SAM" id="SignalP"/>
    </source>
</evidence>
<gene>
    <name evidence="2" type="ORF">PR001_g28151</name>
</gene>
<keyword evidence="1" id="KW-0732">Signal</keyword>
<dbReference type="EMBL" id="QXFV01004895">
    <property type="protein sequence ID" value="KAE8967285.1"/>
    <property type="molecule type" value="Genomic_DNA"/>
</dbReference>
<comment type="caution">
    <text evidence="2">The sequence shown here is derived from an EMBL/GenBank/DDBJ whole genome shotgun (WGS) entry which is preliminary data.</text>
</comment>
<proteinExistence type="predicted"/>
<reference evidence="2 3" key="1">
    <citation type="submission" date="2018-09" db="EMBL/GenBank/DDBJ databases">
        <title>Genomic investigation of the strawberry pathogen Phytophthora fragariae indicates pathogenicity is determined by transcriptional variation in three key races.</title>
        <authorList>
            <person name="Adams T.M."/>
            <person name="Armitage A.D."/>
            <person name="Sobczyk M.K."/>
            <person name="Bates H.J."/>
            <person name="Dunwell J.M."/>
            <person name="Nellist C.F."/>
            <person name="Harrison R.J."/>
        </authorList>
    </citation>
    <scope>NUCLEOTIDE SEQUENCE [LARGE SCALE GENOMIC DNA]</scope>
    <source>
        <strain evidence="2 3">SCRP249</strain>
    </source>
</reference>
<dbReference type="AlphaFoldDB" id="A0A6A3HED1"/>
<dbReference type="Proteomes" id="UP000429607">
    <property type="component" value="Unassembled WGS sequence"/>
</dbReference>